<sequence>MELTILGSGPGLPQLDKHLSSILIRKENNLILADCGDSCAHRLLEHKVAAEELDAIFITHYHPDHLDGLFMVLQMLYLQNRKRDLLLFLPERPASFLEILQLMYTYPQKFGFNLLIRDIEQAELYFDWIYAVPNDHLYRYASIISEYKLPNQMKSWSLCFTGKQGKFVYTSDIETTDCIMDTLKEAHTVLVDAGHPEAEQIIKLKYTAIKKIILTHGITPELENRKEELNPEVFEFAREDVVYQI</sequence>
<accession>B0VGL1</accession>
<proteinExistence type="predicted"/>
<protein>
    <submittedName>
        <fullName evidence="1">Uncharacterized protein</fullName>
    </submittedName>
</protein>
<dbReference type="Gene3D" id="3.60.15.10">
    <property type="entry name" value="Ribonuclease Z/Hydroxyacylglutathione hydrolase-like"/>
    <property type="match status" value="1"/>
</dbReference>
<dbReference type="AlphaFoldDB" id="B0VGL1"/>
<dbReference type="PANTHER" id="PTHR46018:SF2">
    <property type="entry name" value="ZINC PHOSPHODIESTERASE ELAC PROTEIN 1"/>
    <property type="match status" value="1"/>
</dbReference>
<dbReference type="PANTHER" id="PTHR46018">
    <property type="entry name" value="ZINC PHOSPHODIESTERASE ELAC PROTEIN 1"/>
    <property type="match status" value="1"/>
</dbReference>
<dbReference type="InterPro" id="IPR036866">
    <property type="entry name" value="RibonucZ/Hydroxyglut_hydro"/>
</dbReference>
<dbReference type="SUPFAM" id="SSF56281">
    <property type="entry name" value="Metallo-hydrolase/oxidoreductase"/>
    <property type="match status" value="1"/>
</dbReference>
<dbReference type="STRING" id="459349.CLOAM0553"/>
<evidence type="ECO:0000313" key="1">
    <source>
        <dbReference type="EMBL" id="CAO80448.1"/>
    </source>
</evidence>
<dbReference type="OrthoDB" id="9800940at2"/>
<dbReference type="GO" id="GO:0042781">
    <property type="term" value="F:3'-tRNA processing endoribonuclease activity"/>
    <property type="evidence" value="ECO:0007669"/>
    <property type="project" value="TreeGrafter"/>
</dbReference>
<dbReference type="Pfam" id="PF23023">
    <property type="entry name" value="Anti-Pycsar_Apyc1"/>
    <property type="match status" value="1"/>
</dbReference>
<dbReference type="EMBL" id="CU466930">
    <property type="protein sequence ID" value="CAO80448.1"/>
    <property type="molecule type" value="Genomic_DNA"/>
</dbReference>
<keyword evidence="2" id="KW-1185">Reference proteome</keyword>
<dbReference type="Proteomes" id="UP000002019">
    <property type="component" value="Chromosome"/>
</dbReference>
<name>B0VGL1_CLOAI</name>
<gene>
    <name evidence="1" type="ordered locus">CLOAM0553</name>
</gene>
<evidence type="ECO:0000313" key="2">
    <source>
        <dbReference type="Proteomes" id="UP000002019"/>
    </source>
</evidence>
<reference evidence="1 2" key="1">
    <citation type="journal article" date="2008" name="J. Bacteriol.">
        <title>'Candidatus Cloacamonas acidaminovorans': genome sequence reconstruction provides a first glimpse of a new bacterial division.</title>
        <authorList>
            <person name="Pelletier E."/>
            <person name="Kreimeyer A."/>
            <person name="Bocs S."/>
            <person name="Rouy Z."/>
            <person name="Gyapay G."/>
            <person name="Chouari R."/>
            <person name="Riviere D."/>
            <person name="Ganesan A."/>
            <person name="Daegelen P."/>
            <person name="Sghir A."/>
            <person name="Cohen G.N."/>
            <person name="Medigue C."/>
            <person name="Weissenbach J."/>
            <person name="Le Paslier D."/>
        </authorList>
    </citation>
    <scope>NUCLEOTIDE SEQUENCE [LARGE SCALE GENOMIC DNA]</scope>
    <source>
        <strain evidence="2">Evry</strain>
    </source>
</reference>
<organism evidence="1 2">
    <name type="scientific">Cloacimonas acidaminovorans (strain Evry)</name>
    <dbReference type="NCBI Taxonomy" id="459349"/>
    <lineage>
        <taxon>Bacteria</taxon>
        <taxon>Pseudomonadati</taxon>
        <taxon>Candidatus Cloacimonadota</taxon>
        <taxon>Candidatus Cloacimonadia</taxon>
        <taxon>Candidatus Cloacimonadales</taxon>
        <taxon>Candidatus Cloacimonadaceae</taxon>
        <taxon>Candidatus Cloacimonas</taxon>
    </lineage>
</organism>
<dbReference type="KEGG" id="caci:CLOAM0553"/>
<dbReference type="RefSeq" id="WP_015424308.1">
    <property type="nucleotide sequence ID" value="NC_020449.1"/>
</dbReference>
<dbReference type="HOGENOM" id="CLU_031317_3_2_0"/>
<dbReference type="eggNOG" id="COG1234">
    <property type="taxonomic scope" value="Bacteria"/>
</dbReference>